<protein>
    <submittedName>
        <fullName evidence="7">FAD-dependent oxidoreductase</fullName>
    </submittedName>
</protein>
<name>A0A8I0ZKA4_RHOER</name>
<keyword evidence="4" id="KW-0560">Oxidoreductase</keyword>
<dbReference type="GO" id="GO:0016651">
    <property type="term" value="F:oxidoreductase activity, acting on NAD(P)H"/>
    <property type="evidence" value="ECO:0007669"/>
    <property type="project" value="TreeGrafter"/>
</dbReference>
<dbReference type="PRINTS" id="PR00411">
    <property type="entry name" value="PNDRDTASEI"/>
</dbReference>
<dbReference type="Pfam" id="PF07992">
    <property type="entry name" value="Pyr_redox_2"/>
    <property type="match status" value="1"/>
</dbReference>
<dbReference type="InterPro" id="IPR028202">
    <property type="entry name" value="Reductase_C"/>
</dbReference>
<dbReference type="Gene3D" id="3.50.50.60">
    <property type="entry name" value="FAD/NAD(P)-binding domain"/>
    <property type="match status" value="2"/>
</dbReference>
<gene>
    <name evidence="7" type="ORF">I3517_00475</name>
</gene>
<evidence type="ECO:0000256" key="2">
    <source>
        <dbReference type="ARBA" id="ARBA00022630"/>
    </source>
</evidence>
<keyword evidence="3" id="KW-0274">FAD</keyword>
<dbReference type="GO" id="GO:0005737">
    <property type="term" value="C:cytoplasm"/>
    <property type="evidence" value="ECO:0007669"/>
    <property type="project" value="TreeGrafter"/>
</dbReference>
<dbReference type="InterPro" id="IPR050446">
    <property type="entry name" value="FAD-oxidoreductase/Apoptosis"/>
</dbReference>
<dbReference type="PANTHER" id="PTHR43557">
    <property type="entry name" value="APOPTOSIS-INDUCING FACTOR 1"/>
    <property type="match status" value="1"/>
</dbReference>
<dbReference type="InterPro" id="IPR036188">
    <property type="entry name" value="FAD/NAD-bd_sf"/>
</dbReference>
<comment type="caution">
    <text evidence="7">The sequence shown here is derived from an EMBL/GenBank/DDBJ whole genome shotgun (WGS) entry which is preliminary data.</text>
</comment>
<dbReference type="InterPro" id="IPR023753">
    <property type="entry name" value="FAD/NAD-binding_dom"/>
</dbReference>
<dbReference type="SUPFAM" id="SSF51905">
    <property type="entry name" value="FAD/NAD(P)-binding domain"/>
    <property type="match status" value="1"/>
</dbReference>
<dbReference type="Proteomes" id="UP000627573">
    <property type="component" value="Unassembled WGS sequence"/>
</dbReference>
<reference evidence="7 8" key="1">
    <citation type="submission" date="2020-12" db="EMBL/GenBank/DDBJ databases">
        <title>Draft genome sequence of furan degrading bacterial strain FUR100.</title>
        <authorList>
            <person name="Woiski C."/>
        </authorList>
    </citation>
    <scope>NUCLEOTIDE SEQUENCE [LARGE SCALE GENOMIC DNA]</scope>
    <source>
        <strain evidence="7 8">FUR100</strain>
    </source>
</reference>
<feature type="domain" description="Reductase C-terminal" evidence="6">
    <location>
        <begin position="317"/>
        <end position="403"/>
    </location>
</feature>
<evidence type="ECO:0000259" key="6">
    <source>
        <dbReference type="Pfam" id="PF14759"/>
    </source>
</evidence>
<dbReference type="InterPro" id="IPR016156">
    <property type="entry name" value="FAD/NAD-linked_Rdtase_dimer_sf"/>
</dbReference>
<dbReference type="EMBL" id="JAECSB010000009">
    <property type="protein sequence ID" value="MBH5141094.1"/>
    <property type="molecule type" value="Genomic_DNA"/>
</dbReference>
<sequence>MTIERVVVVGGGLAGVSAARELRDRGYDGAVTLIDKDAHPYDRPPLSKDFLLGKIGEDELGLAKPTWYDDASIDLRTGLTAVALRSATGAVELSDGSSVHADAVILALGADARPLGDTQAPHIHVLRTLADARALRDNLVSGARLAIVGGGLIGAEVASSARALGVEVELIEPFDPPLASAVGVDLAHSLHRMHVESGIRVHKSGVREIRSAGGDVIVELTDGTTVTADDVLVGIGSVPVTEMASDAGLEVDGGIVVDSAARTSNPAVFAAGDSARTRLPDGALLRRKEHWEAAKFGGHAAAAAVLGQPQPSPSADWFWSDRHGVHVEGVGSMTAEGTTVLRPYRDDDCGRIQMAFNVRGDTLLGAAAIDGGLAVRAARRLIDKGTAVTAEDLADPTFDLRRLRRS</sequence>
<keyword evidence="2" id="KW-0285">Flavoprotein</keyword>
<organism evidence="7 8">
    <name type="scientific">Rhodococcus erythropolis</name>
    <name type="common">Arthrobacter picolinophilus</name>
    <dbReference type="NCBI Taxonomy" id="1833"/>
    <lineage>
        <taxon>Bacteria</taxon>
        <taxon>Bacillati</taxon>
        <taxon>Actinomycetota</taxon>
        <taxon>Actinomycetes</taxon>
        <taxon>Mycobacteriales</taxon>
        <taxon>Nocardiaceae</taxon>
        <taxon>Rhodococcus</taxon>
        <taxon>Rhodococcus erythropolis group</taxon>
    </lineage>
</organism>
<dbReference type="AlphaFoldDB" id="A0A8I0ZKA4"/>
<feature type="domain" description="FAD/NAD(P)-binding" evidence="5">
    <location>
        <begin position="5"/>
        <end position="281"/>
    </location>
</feature>
<comment type="cofactor">
    <cofactor evidence="1">
        <name>FAD</name>
        <dbReference type="ChEBI" id="CHEBI:57692"/>
    </cofactor>
</comment>
<evidence type="ECO:0000256" key="4">
    <source>
        <dbReference type="ARBA" id="ARBA00023002"/>
    </source>
</evidence>
<dbReference type="PANTHER" id="PTHR43557:SF2">
    <property type="entry name" value="RIESKE DOMAIN-CONTAINING PROTEIN-RELATED"/>
    <property type="match status" value="1"/>
</dbReference>
<evidence type="ECO:0000313" key="8">
    <source>
        <dbReference type="Proteomes" id="UP000627573"/>
    </source>
</evidence>
<dbReference type="PRINTS" id="PR00368">
    <property type="entry name" value="FADPNR"/>
</dbReference>
<dbReference type="RefSeq" id="WP_197940365.1">
    <property type="nucleotide sequence ID" value="NZ_JAECSB010000009.1"/>
</dbReference>
<evidence type="ECO:0000259" key="5">
    <source>
        <dbReference type="Pfam" id="PF07992"/>
    </source>
</evidence>
<dbReference type="Pfam" id="PF14759">
    <property type="entry name" value="Reductase_C"/>
    <property type="match status" value="1"/>
</dbReference>
<dbReference type="SUPFAM" id="SSF55424">
    <property type="entry name" value="FAD/NAD-linked reductases, dimerisation (C-terminal) domain"/>
    <property type="match status" value="1"/>
</dbReference>
<keyword evidence="8" id="KW-1185">Reference proteome</keyword>
<evidence type="ECO:0000256" key="3">
    <source>
        <dbReference type="ARBA" id="ARBA00022827"/>
    </source>
</evidence>
<evidence type="ECO:0000313" key="7">
    <source>
        <dbReference type="EMBL" id="MBH5141094.1"/>
    </source>
</evidence>
<evidence type="ECO:0000256" key="1">
    <source>
        <dbReference type="ARBA" id="ARBA00001974"/>
    </source>
</evidence>
<proteinExistence type="predicted"/>
<accession>A0A8I0ZKA4</accession>
<dbReference type="Gene3D" id="3.30.390.30">
    <property type="match status" value="1"/>
</dbReference>